<dbReference type="RefSeq" id="WP_080917147.1">
    <property type="nucleotide sequence ID" value="NZ_CANMJJ010000013.1"/>
</dbReference>
<evidence type="ECO:0000313" key="2">
    <source>
        <dbReference type="EMBL" id="ARD24184.1"/>
    </source>
</evidence>
<proteinExistence type="predicted"/>
<evidence type="ECO:0000256" key="1">
    <source>
        <dbReference type="SAM" id="SignalP"/>
    </source>
</evidence>
<feature type="chain" id="PRO_5046411747" description="DUF1439 domain-containing protein" evidence="1">
    <location>
        <begin position="22"/>
        <end position="178"/>
    </location>
</feature>
<protein>
    <recommendedName>
        <fullName evidence="4">DUF1439 domain-containing protein</fullName>
    </recommendedName>
</protein>
<organism evidence="2 3">
    <name type="scientific">Shewanella japonica</name>
    <dbReference type="NCBI Taxonomy" id="93973"/>
    <lineage>
        <taxon>Bacteria</taxon>
        <taxon>Pseudomonadati</taxon>
        <taxon>Pseudomonadota</taxon>
        <taxon>Gammaproteobacteria</taxon>
        <taxon>Alteromonadales</taxon>
        <taxon>Shewanellaceae</taxon>
        <taxon>Shewanella</taxon>
    </lineage>
</organism>
<accession>A0ABM6JPA0</accession>
<feature type="signal peptide" evidence="1">
    <location>
        <begin position="1"/>
        <end position="21"/>
    </location>
</feature>
<dbReference type="Gene3D" id="3.15.10.40">
    <property type="entry name" value="Uncharacterised protein PF07273, DUF1439"/>
    <property type="match status" value="1"/>
</dbReference>
<dbReference type="Proteomes" id="UP000191820">
    <property type="component" value="Chromosome"/>
</dbReference>
<keyword evidence="3" id="KW-1185">Reference proteome</keyword>
<dbReference type="Pfam" id="PF07273">
    <property type="entry name" value="DUF1439"/>
    <property type="match status" value="1"/>
</dbReference>
<dbReference type="InterPro" id="IPR010835">
    <property type="entry name" value="DUF1439"/>
</dbReference>
<name>A0ABM6JPA0_9GAMM</name>
<reference evidence="2 3" key="1">
    <citation type="submission" date="2017-03" db="EMBL/GenBank/DDBJ databases">
        <title>Genome sequencing of Shewanella japonica KCTC 22435.</title>
        <authorList>
            <person name="Kim K.M."/>
        </authorList>
    </citation>
    <scope>NUCLEOTIDE SEQUENCE [LARGE SCALE GENOMIC DNA]</scope>
    <source>
        <strain evidence="2 3">KCTC 22435</strain>
    </source>
</reference>
<gene>
    <name evidence="2" type="ORF">SJ2017_3955</name>
</gene>
<evidence type="ECO:0008006" key="4">
    <source>
        <dbReference type="Google" id="ProtNLM"/>
    </source>
</evidence>
<keyword evidence="1" id="KW-0732">Signal</keyword>
<evidence type="ECO:0000313" key="3">
    <source>
        <dbReference type="Proteomes" id="UP000191820"/>
    </source>
</evidence>
<dbReference type="PROSITE" id="PS51257">
    <property type="entry name" value="PROKAR_LIPOPROTEIN"/>
    <property type="match status" value="1"/>
</dbReference>
<dbReference type="EMBL" id="CP020472">
    <property type="protein sequence ID" value="ARD24184.1"/>
    <property type="molecule type" value="Genomic_DNA"/>
</dbReference>
<sequence length="178" mass="20154">MPLFKICLACLMLLLTGCASQYSISESEVEDYLNNEMHYEVSQGNQVFGLQLKLNDMEVELGHKPNTISVTAITKMAVKNPFKSIAADMETTFEAEPWYDVETKSIFLKKLDLVSVKSEPANIEQMLKPITPQLMMFLRTFLESQPVYVLDTKDSNQALMASMTKAIEVERGKIVIKF</sequence>